<evidence type="ECO:0000259" key="5">
    <source>
        <dbReference type="PROSITE" id="PS50977"/>
    </source>
</evidence>
<name>A0ABQ3V4W6_9CHLR</name>
<feature type="DNA-binding region" description="H-T-H motif" evidence="4">
    <location>
        <begin position="39"/>
        <end position="58"/>
    </location>
</feature>
<comment type="caution">
    <text evidence="6">The sequence shown here is derived from an EMBL/GenBank/DDBJ whole genome shotgun (WGS) entry which is preliminary data.</text>
</comment>
<gene>
    <name evidence="6" type="ORF">KSB_80820</name>
</gene>
<dbReference type="InterPro" id="IPR023772">
    <property type="entry name" value="DNA-bd_HTH_TetR-type_CS"/>
</dbReference>
<evidence type="ECO:0000256" key="1">
    <source>
        <dbReference type="ARBA" id="ARBA00023015"/>
    </source>
</evidence>
<dbReference type="PANTHER" id="PTHR30055:SF234">
    <property type="entry name" value="HTH-TYPE TRANSCRIPTIONAL REGULATOR BETI"/>
    <property type="match status" value="1"/>
</dbReference>
<dbReference type="Gene3D" id="1.10.10.60">
    <property type="entry name" value="Homeodomain-like"/>
    <property type="match status" value="1"/>
</dbReference>
<accession>A0ABQ3V4W6</accession>
<feature type="domain" description="HTH tetR-type" evidence="5">
    <location>
        <begin position="16"/>
        <end position="76"/>
    </location>
</feature>
<proteinExistence type="predicted"/>
<dbReference type="InterPro" id="IPR009057">
    <property type="entry name" value="Homeodomain-like_sf"/>
</dbReference>
<dbReference type="EMBL" id="BNJG01000003">
    <property type="protein sequence ID" value="GHO59607.1"/>
    <property type="molecule type" value="Genomic_DNA"/>
</dbReference>
<dbReference type="PROSITE" id="PS01081">
    <property type="entry name" value="HTH_TETR_1"/>
    <property type="match status" value="1"/>
</dbReference>
<keyword evidence="1" id="KW-0805">Transcription regulation</keyword>
<dbReference type="PROSITE" id="PS50977">
    <property type="entry name" value="HTH_TETR_2"/>
    <property type="match status" value="1"/>
</dbReference>
<protein>
    <recommendedName>
        <fullName evidence="5">HTH tetR-type domain-containing protein</fullName>
    </recommendedName>
</protein>
<dbReference type="Pfam" id="PF00440">
    <property type="entry name" value="TetR_N"/>
    <property type="match status" value="1"/>
</dbReference>
<dbReference type="SUPFAM" id="SSF46689">
    <property type="entry name" value="Homeodomain-like"/>
    <property type="match status" value="1"/>
</dbReference>
<sequence length="211" mass="24385">MQTPTPHLTLKEKQRQERENLILQTAEEVLEEKGYYETSMDEIATRVGIAKGTIYTHFPSKEELVATIFARDMQKFLQGFDAILEAELTPRVRLENIMSYLHEGLYGRRAKLLSSTYTGVDLKRLVNEKNGSIREMWECLISKVSKLLDEGKAVGEFRTDVSTRVMLFMMLSLFSPRAHDHVLLEHDLTPDELLQQLKILCFYGMTQNQPE</sequence>
<keyword evidence="3" id="KW-0804">Transcription</keyword>
<evidence type="ECO:0000256" key="4">
    <source>
        <dbReference type="PROSITE-ProRule" id="PRU00335"/>
    </source>
</evidence>
<dbReference type="PANTHER" id="PTHR30055">
    <property type="entry name" value="HTH-TYPE TRANSCRIPTIONAL REGULATOR RUTR"/>
    <property type="match status" value="1"/>
</dbReference>
<evidence type="ECO:0000313" key="6">
    <source>
        <dbReference type="EMBL" id="GHO59607.1"/>
    </source>
</evidence>
<organism evidence="6 7">
    <name type="scientific">Ktedonobacter robiniae</name>
    <dbReference type="NCBI Taxonomy" id="2778365"/>
    <lineage>
        <taxon>Bacteria</taxon>
        <taxon>Bacillati</taxon>
        <taxon>Chloroflexota</taxon>
        <taxon>Ktedonobacteria</taxon>
        <taxon>Ktedonobacterales</taxon>
        <taxon>Ktedonobacteraceae</taxon>
        <taxon>Ktedonobacter</taxon>
    </lineage>
</organism>
<dbReference type="PRINTS" id="PR00455">
    <property type="entry name" value="HTHTETR"/>
</dbReference>
<reference evidence="6 7" key="1">
    <citation type="journal article" date="2021" name="Int. J. Syst. Evol. Microbiol.">
        <title>Reticulibacter mediterranei gen. nov., sp. nov., within the new family Reticulibacteraceae fam. nov., and Ktedonospora formicarum gen. nov., sp. nov., Ktedonobacter robiniae sp. nov., Dictyobacter formicarum sp. nov. and Dictyobacter arantiisoli sp. nov., belonging to the class Ktedonobacteria.</title>
        <authorList>
            <person name="Yabe S."/>
            <person name="Zheng Y."/>
            <person name="Wang C.M."/>
            <person name="Sakai Y."/>
            <person name="Abe K."/>
            <person name="Yokota A."/>
            <person name="Donadio S."/>
            <person name="Cavaletti L."/>
            <person name="Monciardini P."/>
        </authorList>
    </citation>
    <scope>NUCLEOTIDE SEQUENCE [LARGE SCALE GENOMIC DNA]</scope>
    <source>
        <strain evidence="6 7">SOSP1-30</strain>
    </source>
</reference>
<dbReference type="InterPro" id="IPR050109">
    <property type="entry name" value="HTH-type_TetR-like_transc_reg"/>
</dbReference>
<keyword evidence="7" id="KW-1185">Reference proteome</keyword>
<dbReference type="InterPro" id="IPR036271">
    <property type="entry name" value="Tet_transcr_reg_TetR-rel_C_sf"/>
</dbReference>
<evidence type="ECO:0000256" key="2">
    <source>
        <dbReference type="ARBA" id="ARBA00023125"/>
    </source>
</evidence>
<dbReference type="Gene3D" id="1.10.357.10">
    <property type="entry name" value="Tetracycline Repressor, domain 2"/>
    <property type="match status" value="1"/>
</dbReference>
<dbReference type="InterPro" id="IPR001647">
    <property type="entry name" value="HTH_TetR"/>
</dbReference>
<dbReference type="RefSeq" id="WP_201375776.1">
    <property type="nucleotide sequence ID" value="NZ_BNJG01000003.1"/>
</dbReference>
<evidence type="ECO:0000256" key="3">
    <source>
        <dbReference type="ARBA" id="ARBA00023163"/>
    </source>
</evidence>
<dbReference type="Proteomes" id="UP000654345">
    <property type="component" value="Unassembled WGS sequence"/>
</dbReference>
<dbReference type="SUPFAM" id="SSF48498">
    <property type="entry name" value="Tetracyclin repressor-like, C-terminal domain"/>
    <property type="match status" value="1"/>
</dbReference>
<keyword evidence="2 4" id="KW-0238">DNA-binding</keyword>
<evidence type="ECO:0000313" key="7">
    <source>
        <dbReference type="Proteomes" id="UP000654345"/>
    </source>
</evidence>